<dbReference type="STRING" id="206665.SAMN04488516_102161"/>
<dbReference type="InterPro" id="IPR020027">
    <property type="entry name" value="Pseudamin_synth-assoc_MeTrfase"/>
</dbReference>
<keyword evidence="1" id="KW-0489">Methyltransferase</keyword>
<dbReference type="OrthoDB" id="7184189at2"/>
<name>A0A1H0BG32_9BACT</name>
<dbReference type="GO" id="GO:0032259">
    <property type="term" value="P:methylation"/>
    <property type="evidence" value="ECO:0007669"/>
    <property type="project" value="UniProtKB-KW"/>
</dbReference>
<accession>A0A1H0BG32</accession>
<dbReference type="Proteomes" id="UP000199602">
    <property type="component" value="Unassembled WGS sequence"/>
</dbReference>
<evidence type="ECO:0000313" key="2">
    <source>
        <dbReference type="Proteomes" id="UP000199602"/>
    </source>
</evidence>
<keyword evidence="2" id="KW-1185">Reference proteome</keyword>
<organism evidence="1 2">
    <name type="scientific">Desulfonauticus submarinus</name>
    <dbReference type="NCBI Taxonomy" id="206665"/>
    <lineage>
        <taxon>Bacteria</taxon>
        <taxon>Pseudomonadati</taxon>
        <taxon>Thermodesulfobacteriota</taxon>
        <taxon>Desulfovibrionia</taxon>
        <taxon>Desulfovibrionales</taxon>
        <taxon>Desulfonauticaceae</taxon>
        <taxon>Desulfonauticus</taxon>
    </lineage>
</organism>
<keyword evidence="1" id="KW-0808">Transferase</keyword>
<dbReference type="EMBL" id="FNIN01000002">
    <property type="protein sequence ID" value="SDN44624.1"/>
    <property type="molecule type" value="Genomic_DNA"/>
</dbReference>
<sequence>MDRKFTEQELFWKGKFGDDYSLRNRDYLRIASNISLFSRILRHTINVKSVLELGANIGLNLMALRYLIPELEMGAVEINEKAALELKNNIPSAEIYVSSILDIAFDKKWDLTFTKGVLIHINPNKLKIVYNLLYHSSRRYILICEYYNPTPVEVVYRGHRNKLFKRDFAGEMLDLYNDLFLIDYGFVYHRDEYFPQDDMNWFLLEKKDGRDNG</sequence>
<reference evidence="1 2" key="1">
    <citation type="submission" date="2016-10" db="EMBL/GenBank/DDBJ databases">
        <authorList>
            <person name="de Groot N.N."/>
        </authorList>
    </citation>
    <scope>NUCLEOTIDE SEQUENCE [LARGE SCALE GENOMIC DNA]</scope>
    <source>
        <strain evidence="1 2">DSM 15269</strain>
    </source>
</reference>
<evidence type="ECO:0000313" key="1">
    <source>
        <dbReference type="EMBL" id="SDN44624.1"/>
    </source>
</evidence>
<dbReference type="NCBIfam" id="TIGR03587">
    <property type="entry name" value="Pse_Me-ase"/>
    <property type="match status" value="1"/>
</dbReference>
<dbReference type="InterPro" id="IPR029063">
    <property type="entry name" value="SAM-dependent_MTases_sf"/>
</dbReference>
<dbReference type="GO" id="GO:0008168">
    <property type="term" value="F:methyltransferase activity"/>
    <property type="evidence" value="ECO:0007669"/>
    <property type="project" value="UniProtKB-KW"/>
</dbReference>
<dbReference type="Gene3D" id="3.40.50.150">
    <property type="entry name" value="Vaccinia Virus protein VP39"/>
    <property type="match status" value="1"/>
</dbReference>
<dbReference type="SUPFAM" id="SSF53335">
    <property type="entry name" value="S-adenosyl-L-methionine-dependent methyltransferases"/>
    <property type="match status" value="1"/>
</dbReference>
<proteinExistence type="predicted"/>
<gene>
    <name evidence="1" type="ORF">SAMN04488516_102161</name>
</gene>
<protein>
    <submittedName>
        <fullName evidence="1">Pseudaminic acid biosynthesis-associated methylase</fullName>
    </submittedName>
</protein>
<dbReference type="AlphaFoldDB" id="A0A1H0BG32"/>
<dbReference type="RefSeq" id="WP_092063310.1">
    <property type="nucleotide sequence ID" value="NZ_FNIN01000002.1"/>
</dbReference>